<dbReference type="Gene3D" id="2.130.10.10">
    <property type="entry name" value="YVTN repeat-like/Quinoprotein amine dehydrogenase"/>
    <property type="match status" value="1"/>
</dbReference>
<dbReference type="SUPFAM" id="SSF50978">
    <property type="entry name" value="WD40 repeat-like"/>
    <property type="match status" value="1"/>
</dbReference>
<dbReference type="EMBL" id="VEPZ02000656">
    <property type="protein sequence ID" value="KAE8721041.1"/>
    <property type="molecule type" value="Genomic_DNA"/>
</dbReference>
<dbReference type="Proteomes" id="UP000436088">
    <property type="component" value="Unassembled WGS sequence"/>
</dbReference>
<comment type="caution">
    <text evidence="3">The sequence shown here is derived from an EMBL/GenBank/DDBJ whole genome shotgun (WGS) entry which is preliminary data.</text>
</comment>
<gene>
    <name evidence="3" type="ORF">F3Y22_tig00017446pilonHSYRG00001</name>
</gene>
<reference evidence="3" key="1">
    <citation type="submission" date="2019-09" db="EMBL/GenBank/DDBJ databases">
        <title>Draft genome information of white flower Hibiscus syriacus.</title>
        <authorList>
            <person name="Kim Y.-M."/>
        </authorList>
    </citation>
    <scope>NUCLEOTIDE SEQUENCE [LARGE SCALE GENOMIC DNA]</scope>
    <source>
        <strain evidence="3">YM2019G1</strain>
    </source>
</reference>
<keyword evidence="4" id="KW-1185">Reference proteome</keyword>
<accession>A0A6A3BYQ6</accession>
<dbReference type="InterPro" id="IPR036322">
    <property type="entry name" value="WD40_repeat_dom_sf"/>
</dbReference>
<dbReference type="AlphaFoldDB" id="A0A6A3BYQ6"/>
<evidence type="ECO:0000256" key="2">
    <source>
        <dbReference type="ARBA" id="ARBA00022737"/>
    </source>
</evidence>
<keyword evidence="1" id="KW-0853">WD repeat</keyword>
<evidence type="ECO:0000313" key="4">
    <source>
        <dbReference type="Proteomes" id="UP000436088"/>
    </source>
</evidence>
<dbReference type="Pfam" id="PF00400">
    <property type="entry name" value="WD40"/>
    <property type="match status" value="1"/>
</dbReference>
<keyword evidence="2" id="KW-0677">Repeat</keyword>
<sequence length="186" mass="20738">MTSVHSLPVLGRELANPPTDGISNLRFSNHSDNLLVSSWDKSVRLYDARANILRGEFMYAGLILDCCFHDDSSRFSASADNKVRSVRSVVIGQVITGSWDKPSKCWDPRGASGQERTLVGTYQQPERLYSLSLVGNRVVVATVGRHVNVYDLRNMSQPEQQKESSLKYQTRCVRCYPNGTGNVLKA</sequence>
<name>A0A6A3BYQ6_HIBSY</name>
<dbReference type="InterPro" id="IPR001680">
    <property type="entry name" value="WD40_rpt"/>
</dbReference>
<organism evidence="3 4">
    <name type="scientific">Hibiscus syriacus</name>
    <name type="common">Rose of Sharon</name>
    <dbReference type="NCBI Taxonomy" id="106335"/>
    <lineage>
        <taxon>Eukaryota</taxon>
        <taxon>Viridiplantae</taxon>
        <taxon>Streptophyta</taxon>
        <taxon>Embryophyta</taxon>
        <taxon>Tracheophyta</taxon>
        <taxon>Spermatophyta</taxon>
        <taxon>Magnoliopsida</taxon>
        <taxon>eudicotyledons</taxon>
        <taxon>Gunneridae</taxon>
        <taxon>Pentapetalae</taxon>
        <taxon>rosids</taxon>
        <taxon>malvids</taxon>
        <taxon>Malvales</taxon>
        <taxon>Malvaceae</taxon>
        <taxon>Malvoideae</taxon>
        <taxon>Hibiscus</taxon>
    </lineage>
</organism>
<evidence type="ECO:0000313" key="3">
    <source>
        <dbReference type="EMBL" id="KAE8721041.1"/>
    </source>
</evidence>
<dbReference type="InterPro" id="IPR015943">
    <property type="entry name" value="WD40/YVTN_repeat-like_dom_sf"/>
</dbReference>
<evidence type="ECO:0000256" key="1">
    <source>
        <dbReference type="ARBA" id="ARBA00022574"/>
    </source>
</evidence>
<dbReference type="SMART" id="SM00320">
    <property type="entry name" value="WD40"/>
    <property type="match status" value="3"/>
</dbReference>
<protein>
    <submittedName>
        <fullName evidence="3">Mitotic checkpoint protein BUB3.1</fullName>
    </submittedName>
</protein>
<proteinExistence type="predicted"/>
<dbReference type="PANTHER" id="PTHR10971">
    <property type="entry name" value="MRNA EXPORT FACTOR AND BUB3"/>
    <property type="match status" value="1"/>
</dbReference>